<sequence length="418" mass="45539">MMMPDRLRPLRPLYRGVLTAAGLALLAGCAALSPAELRGTGDLGVVVERAAGRIAVVDTSAHRVLERVDGLGDLSHASVKFARDGRFAFVFGRDGGLSRVDLLSGEITHRIIQSGNSIGGAISQDGSLVAVSNYEPGGVRIFDSQTLEPVAEFPALYEDDSGEEQRSRVVGLVDAPGNRFVYSLFDAGEIHVVDINQESGAGEAQGGEAAFDVTRFTDIGKKPYDALIGLDGRYYIAGLFGEDGLAMLDLWHPENGVTRILPDYGRGEERLPVYKMPHLEGWTMAGRQAFFPAVGRHEVLVADTADWSLADRIPVHGQPIFVMSRPDKRQLWVNFAHPNNDVVQVIDTEKREVIATLSPGEAVLHMEFTPKGEQVWVSARDSDRVTVYDTRTLEEVARLKSASPSGIFFTDRAQRIGL</sequence>
<organism evidence="1 2">
    <name type="scientific">Halomonas cibimaris</name>
    <dbReference type="NCBI Taxonomy" id="657012"/>
    <lineage>
        <taxon>Bacteria</taxon>
        <taxon>Pseudomonadati</taxon>
        <taxon>Pseudomonadota</taxon>
        <taxon>Gammaproteobacteria</taxon>
        <taxon>Oceanospirillales</taxon>
        <taxon>Halomonadaceae</taxon>
        <taxon>Halomonas</taxon>
    </lineage>
</organism>
<dbReference type="PANTHER" id="PTHR47197:SF3">
    <property type="entry name" value="DIHYDRO-HEME D1 DEHYDROGENASE"/>
    <property type="match status" value="1"/>
</dbReference>
<keyword evidence="2" id="KW-1185">Reference proteome</keyword>
<evidence type="ECO:0000313" key="1">
    <source>
        <dbReference type="EMBL" id="GAA3899879.1"/>
    </source>
</evidence>
<dbReference type="InterPro" id="IPR011048">
    <property type="entry name" value="Haem_d1_sf"/>
</dbReference>
<dbReference type="InterPro" id="IPR003143">
    <property type="entry name" value="Cyt_cd1_C_sf"/>
</dbReference>
<dbReference type="Pfam" id="PF02239">
    <property type="entry name" value="Cytochrom_D1"/>
    <property type="match status" value="1"/>
</dbReference>
<proteinExistence type="predicted"/>
<dbReference type="Gene3D" id="2.140.10.20">
    <property type="entry name" value="C-terminal (heme d1) domain of cytochrome cd1-nitrite reductase"/>
    <property type="match status" value="1"/>
</dbReference>
<reference evidence="2" key="1">
    <citation type="journal article" date="2019" name="Int. J. Syst. Evol. Microbiol.">
        <title>The Global Catalogue of Microorganisms (GCM) 10K type strain sequencing project: providing services to taxonomists for standard genome sequencing and annotation.</title>
        <authorList>
            <consortium name="The Broad Institute Genomics Platform"/>
            <consortium name="The Broad Institute Genome Sequencing Center for Infectious Disease"/>
            <person name="Wu L."/>
            <person name="Ma J."/>
        </authorList>
    </citation>
    <scope>NUCLEOTIDE SEQUENCE [LARGE SCALE GENOMIC DNA]</scope>
    <source>
        <strain evidence="2">JCM 16914</strain>
    </source>
</reference>
<dbReference type="Proteomes" id="UP001500133">
    <property type="component" value="Unassembled WGS sequence"/>
</dbReference>
<dbReference type="PANTHER" id="PTHR47197">
    <property type="entry name" value="PROTEIN NIRF"/>
    <property type="match status" value="1"/>
</dbReference>
<dbReference type="CDD" id="cd20778">
    <property type="entry name" value="8prop_hemeD1_NirF"/>
    <property type="match status" value="1"/>
</dbReference>
<gene>
    <name evidence="1" type="primary">nirF</name>
    <name evidence="1" type="ORF">GCM10022228_07900</name>
</gene>
<comment type="caution">
    <text evidence="1">The sequence shown here is derived from an EMBL/GenBank/DDBJ whole genome shotgun (WGS) entry which is preliminary data.</text>
</comment>
<dbReference type="SUPFAM" id="SSF51004">
    <property type="entry name" value="C-terminal (heme d1) domain of cytochrome cd1-nitrite reductase"/>
    <property type="match status" value="1"/>
</dbReference>
<dbReference type="InterPro" id="IPR051200">
    <property type="entry name" value="Host-pathogen_enzymatic-act"/>
</dbReference>
<evidence type="ECO:0000313" key="2">
    <source>
        <dbReference type="Proteomes" id="UP001500133"/>
    </source>
</evidence>
<dbReference type="EMBL" id="BAAAZT010000030">
    <property type="protein sequence ID" value="GAA3899879.1"/>
    <property type="molecule type" value="Genomic_DNA"/>
</dbReference>
<accession>A0ABP7LFP1</accession>
<name>A0ABP7LFP1_9GAMM</name>
<dbReference type="RefSeq" id="WP_344702513.1">
    <property type="nucleotide sequence ID" value="NZ_BAAAZT010000030.1"/>
</dbReference>
<dbReference type="PROSITE" id="PS51257">
    <property type="entry name" value="PROKAR_LIPOPROTEIN"/>
    <property type="match status" value="1"/>
</dbReference>
<protein>
    <submittedName>
        <fullName evidence="1">Heme d1 biosynthesis protein NirF</fullName>
    </submittedName>
</protein>